<reference evidence="2" key="1">
    <citation type="submission" date="2021-06" db="EMBL/GenBank/DDBJ databases">
        <authorList>
            <person name="Kallberg Y."/>
            <person name="Tangrot J."/>
            <person name="Rosling A."/>
        </authorList>
    </citation>
    <scope>NUCLEOTIDE SEQUENCE</scope>
    <source>
        <strain evidence="2">BR232B</strain>
    </source>
</reference>
<dbReference type="EMBL" id="CAJVPI010000021">
    <property type="protein sequence ID" value="CAG8458436.1"/>
    <property type="molecule type" value="Genomic_DNA"/>
</dbReference>
<sequence>MSSAVIDKDIDDTFKLPDYFQNTDIPQWSLIDFLQWRSKSAEFLDHDSEHSAFKNFLITICKKDKDNTRGQRAQVLLNDWQVAELLLQHTGVIAELPQCWVAELVAASKCSAEVRTFWSNRKSLNLQRDLQHVEFQKQLMLSHIEAEDLNYVLDRSRELNVHSTAIGNRRHELITAGDLNRNKQQAIDFSIEAGDNPFLIGRNGEGHQQLPAQNITPLMNKSVHSSKKRKEQEPEDDANDEEESPTRQQEVVTSKEYFDELTDKVELEYFFEEEETVQQRSRSETLVAVVWGSYSIGNVDIIKQFHSVREKLPKKTPELHPPYWGILDLTGQHKATKDKFVTIWKNIVDDFQRDVDWTMAEPNQADLNLFDNGKDINNQQAAPLLNAQLTIMRSHLEHLNLPISEGEHTVLFVAPVFNISLDPLREKFRKRWLEQQLFASQERRIDGQDPDERARIGQKTDLIIDFPVGPALEGFICEVSGGLPAGCPKKIWTDKLKIMVGMRDMINRIMKTYPGLPTEYYMKIVVFGCQVVGWQLRLYAMDLRAPGIYRFGLIDKAELPATAQELPAYEDVHIMLRSLEVRLSRLMDLCITLKIEHARLRRRRNYALQEDTLTFSNSTPKIKKTKT</sequence>
<protein>
    <submittedName>
        <fullName evidence="2">11160_t:CDS:1</fullName>
    </submittedName>
</protein>
<dbReference type="OrthoDB" id="2399986at2759"/>
<accession>A0A9N8VRI8</accession>
<gene>
    <name evidence="2" type="ORF">PBRASI_LOCUS444</name>
</gene>
<name>A0A9N8VRI8_9GLOM</name>
<feature type="compositionally biased region" description="Polar residues" evidence="1">
    <location>
        <begin position="210"/>
        <end position="223"/>
    </location>
</feature>
<evidence type="ECO:0000256" key="1">
    <source>
        <dbReference type="SAM" id="MobiDB-lite"/>
    </source>
</evidence>
<dbReference type="AlphaFoldDB" id="A0A9N8VRI8"/>
<proteinExistence type="predicted"/>
<feature type="compositionally biased region" description="Acidic residues" evidence="1">
    <location>
        <begin position="233"/>
        <end position="243"/>
    </location>
</feature>
<organism evidence="2 3">
    <name type="scientific">Paraglomus brasilianum</name>
    <dbReference type="NCBI Taxonomy" id="144538"/>
    <lineage>
        <taxon>Eukaryota</taxon>
        <taxon>Fungi</taxon>
        <taxon>Fungi incertae sedis</taxon>
        <taxon>Mucoromycota</taxon>
        <taxon>Glomeromycotina</taxon>
        <taxon>Glomeromycetes</taxon>
        <taxon>Paraglomerales</taxon>
        <taxon>Paraglomeraceae</taxon>
        <taxon>Paraglomus</taxon>
    </lineage>
</organism>
<keyword evidence="3" id="KW-1185">Reference proteome</keyword>
<dbReference type="Proteomes" id="UP000789739">
    <property type="component" value="Unassembled WGS sequence"/>
</dbReference>
<feature type="region of interest" description="Disordered" evidence="1">
    <location>
        <begin position="201"/>
        <end position="254"/>
    </location>
</feature>
<evidence type="ECO:0000313" key="2">
    <source>
        <dbReference type="EMBL" id="CAG8458436.1"/>
    </source>
</evidence>
<comment type="caution">
    <text evidence="2">The sequence shown here is derived from an EMBL/GenBank/DDBJ whole genome shotgun (WGS) entry which is preliminary data.</text>
</comment>
<evidence type="ECO:0000313" key="3">
    <source>
        <dbReference type="Proteomes" id="UP000789739"/>
    </source>
</evidence>